<organism evidence="2">
    <name type="scientific">Enterocloster phage PMBT24</name>
    <dbReference type="NCBI Taxonomy" id="3025413"/>
    <lineage>
        <taxon>Viruses</taxon>
        <taxon>Duplodnaviria</taxon>
        <taxon>Heunggongvirae</taxon>
        <taxon>Uroviricota</taxon>
        <taxon>Caudoviricetes</taxon>
    </lineage>
</organism>
<keyword evidence="2" id="KW-0347">Helicase</keyword>
<dbReference type="PANTHER" id="PTHR30153:SF2">
    <property type="entry name" value="REPLICATIVE DNA HELICASE"/>
    <property type="match status" value="1"/>
</dbReference>
<accession>A0AAT9TR83</accession>
<evidence type="ECO:0000259" key="1">
    <source>
        <dbReference type="Pfam" id="PF03796"/>
    </source>
</evidence>
<dbReference type="InterPro" id="IPR036185">
    <property type="entry name" value="DNA_heli_DnaB-like_N_sf"/>
</dbReference>
<dbReference type="GO" id="GO:0006260">
    <property type="term" value="P:DNA replication"/>
    <property type="evidence" value="ECO:0007669"/>
    <property type="project" value="InterPro"/>
</dbReference>
<dbReference type="Pfam" id="PF03796">
    <property type="entry name" value="DnaB_C"/>
    <property type="match status" value="1"/>
</dbReference>
<dbReference type="EMBL" id="OQ326496">
    <property type="protein sequence ID" value="WDQ45476.1"/>
    <property type="molecule type" value="Genomic_DNA"/>
</dbReference>
<protein>
    <submittedName>
        <fullName evidence="2">DnaB-like replicative helicase</fullName>
    </submittedName>
</protein>
<dbReference type="PANTHER" id="PTHR30153">
    <property type="entry name" value="REPLICATIVE DNA HELICASE DNAB"/>
    <property type="match status" value="1"/>
</dbReference>
<dbReference type="GO" id="GO:0005524">
    <property type="term" value="F:ATP binding"/>
    <property type="evidence" value="ECO:0007669"/>
    <property type="project" value="InterPro"/>
</dbReference>
<keyword evidence="2" id="KW-0547">Nucleotide-binding</keyword>
<dbReference type="InterPro" id="IPR016136">
    <property type="entry name" value="DNA_helicase_N/primase_C"/>
</dbReference>
<dbReference type="Gene3D" id="1.10.860.10">
    <property type="entry name" value="DNAb Helicase, Chain A"/>
    <property type="match status" value="1"/>
</dbReference>
<keyword evidence="2" id="KW-0378">Hydrolase</keyword>
<name>A0AAT9TR83_9CAUD</name>
<dbReference type="InterPro" id="IPR007694">
    <property type="entry name" value="DNA_helicase_DnaB-like_C"/>
</dbReference>
<reference evidence="2" key="1">
    <citation type="submission" date="2023-01" db="EMBL/GenBank/DDBJ databases">
        <authorList>
            <person name="Sprotte S."/>
            <person name="Brinks E."/>
        </authorList>
    </citation>
    <scope>NUCLEOTIDE SEQUENCE</scope>
</reference>
<keyword evidence="2" id="KW-0067">ATP-binding</keyword>
<reference evidence="2" key="2">
    <citation type="journal article" date="2024" name="Heliyon">
        <title>Complete genome sequence of the novel virulent phage PMBT24 infecting Enterocloster bolteae from the human gut.</title>
        <authorList>
            <person name="Sprotte S."/>
            <person name="Brinks E."/>
            <person name="Neve H."/>
            <person name="Franz C.M.A.P."/>
        </authorList>
    </citation>
    <scope>NUCLEOTIDE SEQUENCE</scope>
</reference>
<dbReference type="SUPFAM" id="SSF48024">
    <property type="entry name" value="N-terminal domain of DnaB helicase"/>
    <property type="match status" value="1"/>
</dbReference>
<dbReference type="Gene3D" id="3.40.50.300">
    <property type="entry name" value="P-loop containing nucleotide triphosphate hydrolases"/>
    <property type="match status" value="1"/>
</dbReference>
<dbReference type="GO" id="GO:0003678">
    <property type="term" value="F:DNA helicase activity"/>
    <property type="evidence" value="ECO:0007669"/>
    <property type="project" value="InterPro"/>
</dbReference>
<dbReference type="InterPro" id="IPR027417">
    <property type="entry name" value="P-loop_NTPase"/>
</dbReference>
<sequence length="501" mass="58083">MLYSASDSSMVLGILFQNPSLVTSRKFPICSDDFKPILFHEILFKSIAWLFKNGAEEIDEIILDKFLQNYPSQLEVCMDNNYLDFISTAKQLVNPDNYELHYNIVRKYSLLRDAKDLGIDITSFYDEDKTEESQRENLNLFDIKKMLAKISEKTDKLNMKYDTELCKETMRAGADWENTLLEFESNPVMGAMLQSPYMNTLYRGWQQGHLLLRSGGSGGGKTTTTIGDLCNVCATKYWDYKEERYVDNPNRDGDGFMIHTEMQQKTEVQPKFISWISGIPYHRILNGNYNKIEKERLLEAGKILYESHIEIFNQPDFTTPKLKDIYRQCFLWGAKYCFFDYIWDNSEFGSEYKQRVSTPIRQDMVLFEIAKVLKSLSEEYDIGTYSGTQLNGKESANDIIDENCIFGSKQIKTKLDDGGIILPLRPKEMELVDTLLNRKGFGTCKRPTHITHNYKTRFSMYGQGVKVWQYIDLGTGRTEDIFCTNQFNSPLSVERTIINNE</sequence>
<evidence type="ECO:0000313" key="2">
    <source>
        <dbReference type="EMBL" id="WDQ45476.1"/>
    </source>
</evidence>
<feature type="domain" description="SF4 helicase" evidence="1">
    <location>
        <begin position="198"/>
        <end position="392"/>
    </location>
</feature>
<proteinExistence type="predicted"/>